<dbReference type="STRING" id="463040.CAL15_23225"/>
<protein>
    <recommendedName>
        <fullName evidence="3">KTSC domain-containing protein</fullName>
    </recommendedName>
</protein>
<evidence type="ECO:0000313" key="1">
    <source>
        <dbReference type="EMBL" id="ARP97029.1"/>
    </source>
</evidence>
<dbReference type="KEGG" id="bgm:CAL15_23225"/>
<dbReference type="Proteomes" id="UP000194161">
    <property type="component" value="Chromosome"/>
</dbReference>
<dbReference type="EMBL" id="CP021111">
    <property type="protein sequence ID" value="ARP97029.1"/>
    <property type="molecule type" value="Genomic_DNA"/>
</dbReference>
<keyword evidence="2" id="KW-1185">Reference proteome</keyword>
<gene>
    <name evidence="1" type="ORF">CAL15_23225</name>
</gene>
<proteinExistence type="predicted"/>
<evidence type="ECO:0008006" key="3">
    <source>
        <dbReference type="Google" id="ProtNLM"/>
    </source>
</evidence>
<sequence length="74" mass="8417">MERYADKSGNSGVIGFKAGRDFIKVWFEDAPAPYTYSYASAGSDHVERMKQLARAGEGLCTYITRNVKDDYERR</sequence>
<reference evidence="1 2" key="1">
    <citation type="submission" date="2017-05" db="EMBL/GenBank/DDBJ databases">
        <title>Complete and WGS of Bordetella genogroups.</title>
        <authorList>
            <person name="Spilker T."/>
            <person name="LiPuma J."/>
        </authorList>
    </citation>
    <scope>NUCLEOTIDE SEQUENCE [LARGE SCALE GENOMIC DNA]</scope>
    <source>
        <strain evidence="1 2">AU7206</strain>
    </source>
</reference>
<name>A0A1W6ZI80_9BORD</name>
<evidence type="ECO:0000313" key="2">
    <source>
        <dbReference type="Proteomes" id="UP000194161"/>
    </source>
</evidence>
<accession>A0A1W6ZI80</accession>
<dbReference type="AlphaFoldDB" id="A0A1W6ZI80"/>
<organism evidence="1 2">
    <name type="scientific">Bordetella genomosp. 13</name>
    <dbReference type="NCBI Taxonomy" id="463040"/>
    <lineage>
        <taxon>Bacteria</taxon>
        <taxon>Pseudomonadati</taxon>
        <taxon>Pseudomonadota</taxon>
        <taxon>Betaproteobacteria</taxon>
        <taxon>Burkholderiales</taxon>
        <taxon>Alcaligenaceae</taxon>
        <taxon>Bordetella</taxon>
    </lineage>
</organism>
<dbReference type="OrthoDB" id="7775479at2"/>